<dbReference type="AlphaFoldDB" id="I5AXA4"/>
<evidence type="ECO:0000313" key="2">
    <source>
        <dbReference type="Proteomes" id="UP000005753"/>
    </source>
</evidence>
<dbReference type="Proteomes" id="UP000005753">
    <property type="component" value="Chromosome"/>
</dbReference>
<dbReference type="OrthoDB" id="2005486at2"/>
<sequence length="136" mass="14461">MKKSIATKILLMLMVGMLVLLTGCGSNIKADNPNLGVYEATTGEVNGIKVNISDVFEGGFTIELKAGGKATITSKDESGNFKWTLEGEKFHGEDSQTSLDGTLKDGVLVLENVQDSGVTMTLVCKEIAGSDDEEEK</sequence>
<dbReference type="HOGENOM" id="CLU_1872322_0_0_9"/>
<keyword evidence="2" id="KW-1185">Reference proteome</keyword>
<accession>I5AXA4</accession>
<dbReference type="STRING" id="633697.EubceDRAFT1_2725"/>
<name>I5AXA4_EUBC6</name>
<reference evidence="1 2" key="1">
    <citation type="submission" date="2010-08" db="EMBL/GenBank/DDBJ databases">
        <authorList>
            <consortium name="US DOE Joint Genome Institute (JGI-PGF)"/>
            <person name="Lucas S."/>
            <person name="Copeland A."/>
            <person name="Lapidus A."/>
            <person name="Cheng J.-F."/>
            <person name="Bruce D."/>
            <person name="Goodwin L."/>
            <person name="Pitluck S."/>
            <person name="Land M.L."/>
            <person name="Hauser L."/>
            <person name="Chang Y.-J."/>
            <person name="Anderson I.J."/>
            <person name="Johnson E."/>
            <person name="Mulhopadhyay B."/>
            <person name="Kyrpides N."/>
            <person name="Woyke T.J."/>
        </authorList>
    </citation>
    <scope>NUCLEOTIDE SEQUENCE [LARGE SCALE GENOMIC DNA]</scope>
    <source>
        <strain evidence="1 2">6</strain>
    </source>
</reference>
<reference evidence="1 2" key="2">
    <citation type="submission" date="2012-02" db="EMBL/GenBank/DDBJ databases">
        <title>Improved High-Quality Draft sequence of Eubacterium cellulosolvens 6.</title>
        <authorList>
            <consortium name="US DOE Joint Genome Institute"/>
            <person name="Lucas S."/>
            <person name="Han J."/>
            <person name="Lapidus A."/>
            <person name="Cheng J.-F."/>
            <person name="Goodwin L."/>
            <person name="Pitluck S."/>
            <person name="Peters L."/>
            <person name="Mikhailova N."/>
            <person name="Gu W."/>
            <person name="Detter J.C."/>
            <person name="Han C."/>
            <person name="Tapia R."/>
            <person name="Land M."/>
            <person name="Hauser L."/>
            <person name="Kyrpides N."/>
            <person name="Ivanova N."/>
            <person name="Pagani I."/>
            <person name="Johnson E."/>
            <person name="Mukhopadhyay B."/>
            <person name="Anderson I."/>
            <person name="Woyke T."/>
        </authorList>
    </citation>
    <scope>NUCLEOTIDE SEQUENCE [LARGE SCALE GENOMIC DNA]</scope>
    <source>
        <strain evidence="1 2">6</strain>
    </source>
</reference>
<protein>
    <recommendedName>
        <fullName evidence="3">Lipocalin-like domain-containing protein</fullName>
    </recommendedName>
</protein>
<proteinExistence type="predicted"/>
<dbReference type="PROSITE" id="PS51257">
    <property type="entry name" value="PROKAR_LIPOPROTEIN"/>
    <property type="match status" value="1"/>
</dbReference>
<evidence type="ECO:0008006" key="3">
    <source>
        <dbReference type="Google" id="ProtNLM"/>
    </source>
</evidence>
<dbReference type="EMBL" id="CM001487">
    <property type="protein sequence ID" value="EIM58427.1"/>
    <property type="molecule type" value="Genomic_DNA"/>
</dbReference>
<gene>
    <name evidence="1" type="ORF">EubceDRAFT1_2725</name>
</gene>
<evidence type="ECO:0000313" key="1">
    <source>
        <dbReference type="EMBL" id="EIM58427.1"/>
    </source>
</evidence>
<dbReference type="eggNOG" id="ENOG50339CI">
    <property type="taxonomic scope" value="Bacteria"/>
</dbReference>
<organism evidence="1 2">
    <name type="scientific">Eubacterium cellulosolvens (strain ATCC 43171 / JCM 9499 / 6)</name>
    <name type="common">Cillobacterium cellulosolvens</name>
    <dbReference type="NCBI Taxonomy" id="633697"/>
    <lineage>
        <taxon>Bacteria</taxon>
        <taxon>Bacillati</taxon>
        <taxon>Bacillota</taxon>
        <taxon>Clostridia</taxon>
        <taxon>Eubacteriales</taxon>
        <taxon>Eubacteriaceae</taxon>
        <taxon>Eubacterium</taxon>
    </lineage>
</organism>